<dbReference type="PANTHER" id="PTHR33376">
    <property type="match status" value="1"/>
</dbReference>
<sequence>MSEIIRTAETTKTPRATRRTFLAGAAGAAALPVFSIKASAQQTLNVTIAASHPVQNFWVAMMKNVFQPEVEKHLRDNGNQVRVNWREAYGGTLYKFQDTMEAVRDNITDIGYVGTLWEGSTMPLQNVTYFTPFSTGDHGLIARTFDQLNESVPAIKQNWNGLNMVPLSSFITDTYHIWSTFPVRTLDDLRNRKISAPGTSANWLTGTGATPVDGALTTYYTDIQTGVSEGALSFFVGILPTRVYEVAKYVTKCDVGAMYVGGIAANKQRHDRWPAAFQKAVAEAGKITTQKHVEDVSSRIAAAEKEMVDKGSIITTLADAERKRWITGLPNIAKTWADTSGAASRDVLRAYFAAIRAAGQTPGRDWDREATS</sequence>
<keyword evidence="3" id="KW-1185">Reference proteome</keyword>
<name>A0A2T4ZEQ7_9HYPH</name>
<reference evidence="2 3" key="1">
    <citation type="submission" date="2018-04" db="EMBL/GenBank/DDBJ databases">
        <title>Genomic Encyclopedia of Archaeal and Bacterial Type Strains, Phase II (KMG-II): from individual species to whole genera.</title>
        <authorList>
            <person name="Goeker M."/>
        </authorList>
    </citation>
    <scope>NUCLEOTIDE SEQUENCE [LARGE SCALE GENOMIC DNA]</scope>
    <source>
        <strain evidence="2 3">DSM 25521</strain>
    </source>
</reference>
<dbReference type="InterPro" id="IPR038404">
    <property type="entry name" value="TRAP_DctP_sf"/>
</dbReference>
<dbReference type="GO" id="GO:0055085">
    <property type="term" value="P:transmembrane transport"/>
    <property type="evidence" value="ECO:0007669"/>
    <property type="project" value="InterPro"/>
</dbReference>
<dbReference type="PANTHER" id="PTHR33376:SF15">
    <property type="entry name" value="BLL6794 PROTEIN"/>
    <property type="match status" value="1"/>
</dbReference>
<dbReference type="PROSITE" id="PS51318">
    <property type="entry name" value="TAT"/>
    <property type="match status" value="1"/>
</dbReference>
<dbReference type="EMBL" id="PZZL01000003">
    <property type="protein sequence ID" value="PTM60371.1"/>
    <property type="molecule type" value="Genomic_DNA"/>
</dbReference>
<dbReference type="AlphaFoldDB" id="A0A2T4ZEQ7"/>
<dbReference type="OrthoDB" id="6114763at2"/>
<dbReference type="InterPro" id="IPR006311">
    <property type="entry name" value="TAT_signal"/>
</dbReference>
<dbReference type="Proteomes" id="UP000241808">
    <property type="component" value="Unassembled WGS sequence"/>
</dbReference>
<dbReference type="Pfam" id="PF03480">
    <property type="entry name" value="DctP"/>
    <property type="match status" value="1"/>
</dbReference>
<dbReference type="CDD" id="cd13666">
    <property type="entry name" value="PBP2_TRAP_DctP_like_1"/>
    <property type="match status" value="1"/>
</dbReference>
<evidence type="ECO:0000313" key="2">
    <source>
        <dbReference type="EMBL" id="PTM60371.1"/>
    </source>
</evidence>
<dbReference type="NCBIfam" id="NF037995">
    <property type="entry name" value="TRAP_S1"/>
    <property type="match status" value="1"/>
</dbReference>
<accession>A0A2T4ZEQ7</accession>
<dbReference type="Gene3D" id="3.40.190.170">
    <property type="entry name" value="Bacterial extracellular solute-binding protein, family 7"/>
    <property type="match status" value="1"/>
</dbReference>
<evidence type="ECO:0000256" key="1">
    <source>
        <dbReference type="ARBA" id="ARBA00022729"/>
    </source>
</evidence>
<evidence type="ECO:0000313" key="3">
    <source>
        <dbReference type="Proteomes" id="UP000241808"/>
    </source>
</evidence>
<organism evidence="2 3">
    <name type="scientific">Phreatobacter oligotrophus</name>
    <dbReference type="NCBI Taxonomy" id="1122261"/>
    <lineage>
        <taxon>Bacteria</taxon>
        <taxon>Pseudomonadati</taxon>
        <taxon>Pseudomonadota</taxon>
        <taxon>Alphaproteobacteria</taxon>
        <taxon>Hyphomicrobiales</taxon>
        <taxon>Phreatobacteraceae</taxon>
        <taxon>Phreatobacter</taxon>
    </lineage>
</organism>
<proteinExistence type="predicted"/>
<keyword evidence="1" id="KW-0732">Signal</keyword>
<protein>
    <submittedName>
        <fullName evidence="2">TRAP-type C4-dicarboxylate transport system substrate-binding protein</fullName>
    </submittedName>
</protein>
<dbReference type="InterPro" id="IPR018389">
    <property type="entry name" value="DctP_fam"/>
</dbReference>
<comment type="caution">
    <text evidence="2">The sequence shown here is derived from an EMBL/GenBank/DDBJ whole genome shotgun (WGS) entry which is preliminary data.</text>
</comment>
<gene>
    <name evidence="2" type="ORF">C8P69_103301</name>
</gene>
<dbReference type="RefSeq" id="WP_108176118.1">
    <property type="nucleotide sequence ID" value="NZ_PZZL01000003.1"/>
</dbReference>